<dbReference type="SMART" id="SM00346">
    <property type="entry name" value="HTH_ICLR"/>
    <property type="match status" value="1"/>
</dbReference>
<feature type="domain" description="HTH iclR-type" evidence="4">
    <location>
        <begin position="20"/>
        <end position="81"/>
    </location>
</feature>
<dbReference type="InterPro" id="IPR014757">
    <property type="entry name" value="Tscrpt_reg_IclR_C"/>
</dbReference>
<evidence type="ECO:0000256" key="1">
    <source>
        <dbReference type="ARBA" id="ARBA00023015"/>
    </source>
</evidence>
<dbReference type="AlphaFoldDB" id="A0A1Y0C6W1"/>
<dbReference type="GO" id="GO:0045892">
    <property type="term" value="P:negative regulation of DNA-templated transcription"/>
    <property type="evidence" value="ECO:0007669"/>
    <property type="project" value="TreeGrafter"/>
</dbReference>
<dbReference type="InterPro" id="IPR050707">
    <property type="entry name" value="HTH_MetabolicPath_Reg"/>
</dbReference>
<organism evidence="6 7">
    <name type="scientific">Mycobacterium dioxanotrophicus</name>
    <dbReference type="NCBI Taxonomy" id="482462"/>
    <lineage>
        <taxon>Bacteria</taxon>
        <taxon>Bacillati</taxon>
        <taxon>Actinomycetota</taxon>
        <taxon>Actinomycetes</taxon>
        <taxon>Mycobacteriales</taxon>
        <taxon>Mycobacteriaceae</taxon>
        <taxon>Mycobacterium</taxon>
    </lineage>
</organism>
<dbReference type="InterPro" id="IPR029016">
    <property type="entry name" value="GAF-like_dom_sf"/>
</dbReference>
<keyword evidence="1" id="KW-0805">Transcription regulation</keyword>
<name>A0A1Y0C6W1_9MYCO</name>
<reference evidence="6 7" key="1">
    <citation type="submission" date="2017-04" db="EMBL/GenBank/DDBJ databases">
        <title>Whole Genome Sequence of 1,4-Dioxane Degrading Bacterium Mycobacterium dioxanotrophicus PH-06.</title>
        <authorList>
            <person name="He Y."/>
        </authorList>
    </citation>
    <scope>NUCLEOTIDE SEQUENCE [LARGE SCALE GENOMIC DNA]</scope>
    <source>
        <strain evidence="6 7">PH-06</strain>
    </source>
</reference>
<dbReference type="EMBL" id="CP020809">
    <property type="protein sequence ID" value="ART70785.1"/>
    <property type="molecule type" value="Genomic_DNA"/>
</dbReference>
<dbReference type="KEGG" id="mdx:BTO20_21590"/>
<dbReference type="PROSITE" id="PS51077">
    <property type="entry name" value="HTH_ICLR"/>
    <property type="match status" value="1"/>
</dbReference>
<evidence type="ECO:0000259" key="4">
    <source>
        <dbReference type="PROSITE" id="PS51077"/>
    </source>
</evidence>
<evidence type="ECO:0000256" key="3">
    <source>
        <dbReference type="ARBA" id="ARBA00023163"/>
    </source>
</evidence>
<dbReference type="InterPro" id="IPR036390">
    <property type="entry name" value="WH_DNA-bd_sf"/>
</dbReference>
<dbReference type="PANTHER" id="PTHR30136">
    <property type="entry name" value="HELIX-TURN-HELIX TRANSCRIPTIONAL REGULATOR, ICLR FAMILY"/>
    <property type="match status" value="1"/>
</dbReference>
<feature type="domain" description="IclR-ED" evidence="5">
    <location>
        <begin position="82"/>
        <end position="269"/>
    </location>
</feature>
<dbReference type="PROSITE" id="PS51078">
    <property type="entry name" value="ICLR_ED"/>
    <property type="match status" value="1"/>
</dbReference>
<proteinExistence type="predicted"/>
<dbReference type="InterPro" id="IPR012318">
    <property type="entry name" value="HTH_CRP"/>
</dbReference>
<keyword evidence="7" id="KW-1185">Reference proteome</keyword>
<dbReference type="OrthoDB" id="9807558at2"/>
<dbReference type="SMART" id="SM00419">
    <property type="entry name" value="HTH_CRP"/>
    <property type="match status" value="1"/>
</dbReference>
<keyword evidence="3" id="KW-0804">Transcription</keyword>
<accession>A0A1Y0C6W1</accession>
<sequence>MCADKEVPMTEVAEPVQLTNKSVTKAGRLLRELAAHPQQGVTVTALAKAVGMSRPTTFRLLHSLEQSGLVHRVDNHYVLGHEMARLGRLADPHTGLAARAQPLLQELADRFNHSVSMSVPNAHDGLDLIAQACSPNYVAIGLQMSQLIGPRAPLHASSFGKVLLAEMPEDKALALLPERLEAYTDRTITDRAKLLSELSDIRKQGFGVVDGELEDGLTSLSCPVRDSAGTMVAVLTLNGSRHGFNRNRIPDALGAMREMVDRLTDVFWHEVD</sequence>
<dbReference type="GO" id="GO:0003700">
    <property type="term" value="F:DNA-binding transcription factor activity"/>
    <property type="evidence" value="ECO:0007669"/>
    <property type="project" value="TreeGrafter"/>
</dbReference>
<evidence type="ECO:0000256" key="2">
    <source>
        <dbReference type="ARBA" id="ARBA00023125"/>
    </source>
</evidence>
<dbReference type="SUPFAM" id="SSF46785">
    <property type="entry name" value="Winged helix' DNA-binding domain"/>
    <property type="match status" value="1"/>
</dbReference>
<evidence type="ECO:0000313" key="7">
    <source>
        <dbReference type="Proteomes" id="UP000195331"/>
    </source>
</evidence>
<dbReference type="Gene3D" id="1.10.10.10">
    <property type="entry name" value="Winged helix-like DNA-binding domain superfamily/Winged helix DNA-binding domain"/>
    <property type="match status" value="1"/>
</dbReference>
<dbReference type="Proteomes" id="UP000195331">
    <property type="component" value="Chromosome"/>
</dbReference>
<dbReference type="Pfam" id="PF09339">
    <property type="entry name" value="HTH_IclR"/>
    <property type="match status" value="1"/>
</dbReference>
<evidence type="ECO:0000313" key="6">
    <source>
        <dbReference type="EMBL" id="ART70785.1"/>
    </source>
</evidence>
<dbReference type="PANTHER" id="PTHR30136:SF35">
    <property type="entry name" value="HTH-TYPE TRANSCRIPTIONAL REGULATOR RV1719"/>
    <property type="match status" value="1"/>
</dbReference>
<dbReference type="InterPro" id="IPR036388">
    <property type="entry name" value="WH-like_DNA-bd_sf"/>
</dbReference>
<dbReference type="GO" id="GO:0003677">
    <property type="term" value="F:DNA binding"/>
    <property type="evidence" value="ECO:0007669"/>
    <property type="project" value="UniProtKB-KW"/>
</dbReference>
<protein>
    <submittedName>
        <fullName evidence="6">IclR family transcriptional regulator</fullName>
    </submittedName>
</protein>
<dbReference type="SUPFAM" id="SSF55781">
    <property type="entry name" value="GAF domain-like"/>
    <property type="match status" value="1"/>
</dbReference>
<keyword evidence="2" id="KW-0238">DNA-binding</keyword>
<evidence type="ECO:0000259" key="5">
    <source>
        <dbReference type="PROSITE" id="PS51078"/>
    </source>
</evidence>
<gene>
    <name evidence="6" type="ORF">BTO20_21590</name>
</gene>
<dbReference type="Pfam" id="PF01614">
    <property type="entry name" value="IclR_C"/>
    <property type="match status" value="1"/>
</dbReference>
<dbReference type="Gene3D" id="3.30.450.40">
    <property type="match status" value="1"/>
</dbReference>
<dbReference type="InterPro" id="IPR005471">
    <property type="entry name" value="Tscrpt_reg_IclR_N"/>
</dbReference>